<comment type="caution">
    <text evidence="1">The sequence shown here is derived from an EMBL/GenBank/DDBJ whole genome shotgun (WGS) entry which is preliminary data.</text>
</comment>
<sequence>MFGRGNHIALKERDLYKISLSEHLKHWDACLLLSEHLLETNQTRSIVRRIMPDHIFHVLAPSLPINRRTLKIKDNGDSVLPKNIFLLRPASQCMKDGVKRPEIAFSSEEKGDCWGGHKFLHTRANFPLLKDRVKNNWGLPEIETFLVFVA</sequence>
<protein>
    <submittedName>
        <fullName evidence="1">Uncharacterized protein</fullName>
    </submittedName>
</protein>
<accession>A0AAV4XVB5</accession>
<dbReference type="EMBL" id="BPLR01000999">
    <property type="protein sequence ID" value="GIY99067.1"/>
    <property type="molecule type" value="Genomic_DNA"/>
</dbReference>
<dbReference type="Proteomes" id="UP001054945">
    <property type="component" value="Unassembled WGS sequence"/>
</dbReference>
<name>A0AAV4XVB5_CAEEX</name>
<reference evidence="1 2" key="1">
    <citation type="submission" date="2021-06" db="EMBL/GenBank/DDBJ databases">
        <title>Caerostris extrusa draft genome.</title>
        <authorList>
            <person name="Kono N."/>
            <person name="Arakawa K."/>
        </authorList>
    </citation>
    <scope>NUCLEOTIDE SEQUENCE [LARGE SCALE GENOMIC DNA]</scope>
</reference>
<gene>
    <name evidence="1" type="ORF">CEXT_703121</name>
</gene>
<keyword evidence="2" id="KW-1185">Reference proteome</keyword>
<dbReference type="AlphaFoldDB" id="A0AAV4XVB5"/>
<organism evidence="1 2">
    <name type="scientific">Caerostris extrusa</name>
    <name type="common">Bark spider</name>
    <name type="synonym">Caerostris bankana</name>
    <dbReference type="NCBI Taxonomy" id="172846"/>
    <lineage>
        <taxon>Eukaryota</taxon>
        <taxon>Metazoa</taxon>
        <taxon>Ecdysozoa</taxon>
        <taxon>Arthropoda</taxon>
        <taxon>Chelicerata</taxon>
        <taxon>Arachnida</taxon>
        <taxon>Araneae</taxon>
        <taxon>Araneomorphae</taxon>
        <taxon>Entelegynae</taxon>
        <taxon>Araneoidea</taxon>
        <taxon>Araneidae</taxon>
        <taxon>Caerostris</taxon>
    </lineage>
</organism>
<evidence type="ECO:0000313" key="1">
    <source>
        <dbReference type="EMBL" id="GIY99067.1"/>
    </source>
</evidence>
<proteinExistence type="predicted"/>
<evidence type="ECO:0000313" key="2">
    <source>
        <dbReference type="Proteomes" id="UP001054945"/>
    </source>
</evidence>